<evidence type="ECO:0000313" key="3">
    <source>
        <dbReference type="Proteomes" id="UP000242972"/>
    </source>
</evidence>
<keyword evidence="1" id="KW-0472">Membrane</keyword>
<feature type="transmembrane region" description="Helical" evidence="1">
    <location>
        <begin position="168"/>
        <end position="189"/>
    </location>
</feature>
<feature type="transmembrane region" description="Helical" evidence="1">
    <location>
        <begin position="20"/>
        <end position="40"/>
    </location>
</feature>
<keyword evidence="1" id="KW-0812">Transmembrane</keyword>
<feature type="transmembrane region" description="Helical" evidence="1">
    <location>
        <begin position="46"/>
        <end position="65"/>
    </location>
</feature>
<comment type="caution">
    <text evidence="2">The sequence shown here is derived from an EMBL/GenBank/DDBJ whole genome shotgun (WGS) entry which is preliminary data.</text>
</comment>
<name>A0A2T2XLC2_9FIRM</name>
<feature type="transmembrane region" description="Helical" evidence="1">
    <location>
        <begin position="77"/>
        <end position="101"/>
    </location>
</feature>
<evidence type="ECO:0000313" key="2">
    <source>
        <dbReference type="EMBL" id="PSR35289.1"/>
    </source>
</evidence>
<keyword evidence="1" id="KW-1133">Transmembrane helix</keyword>
<gene>
    <name evidence="2" type="ORF">C7B46_01070</name>
</gene>
<evidence type="ECO:0000256" key="1">
    <source>
        <dbReference type="SAM" id="Phobius"/>
    </source>
</evidence>
<protein>
    <submittedName>
        <fullName evidence="2">Uncharacterized protein</fullName>
    </submittedName>
</protein>
<sequence length="198" mass="21169">MSLTETERSQFNIRPVWRWVASLLLLVVGYIHFTLFWTMIRFNHVMGILFLIAVVGSLVAIIGIVRNARVWGWGLGIAVAGGAALTRALMSIFPGLAIMLMRLGRPAFPGNGRFSPGSFPFRQGAFPAGGSGSGAYPPTGFNGTGVFRGNFSAHHFPHLGTFAGGGGAMVPISIAIEAAFVVIALLVIFQRQQSHRTG</sequence>
<proteinExistence type="predicted"/>
<dbReference type="Proteomes" id="UP000242972">
    <property type="component" value="Unassembled WGS sequence"/>
</dbReference>
<dbReference type="AlphaFoldDB" id="A0A2T2XLC2"/>
<accession>A0A2T2XLC2</accession>
<organism evidence="2 3">
    <name type="scientific">Sulfobacillus benefaciens</name>
    <dbReference type="NCBI Taxonomy" id="453960"/>
    <lineage>
        <taxon>Bacteria</taxon>
        <taxon>Bacillati</taxon>
        <taxon>Bacillota</taxon>
        <taxon>Clostridia</taxon>
        <taxon>Eubacteriales</taxon>
        <taxon>Clostridiales Family XVII. Incertae Sedis</taxon>
        <taxon>Sulfobacillus</taxon>
    </lineage>
</organism>
<reference evidence="2 3" key="1">
    <citation type="journal article" date="2014" name="BMC Genomics">
        <title>Comparison of environmental and isolate Sulfobacillus genomes reveals diverse carbon, sulfur, nitrogen, and hydrogen metabolisms.</title>
        <authorList>
            <person name="Justice N.B."/>
            <person name="Norman A."/>
            <person name="Brown C.T."/>
            <person name="Singh A."/>
            <person name="Thomas B.C."/>
            <person name="Banfield J.F."/>
        </authorList>
    </citation>
    <scope>NUCLEOTIDE SEQUENCE [LARGE SCALE GENOMIC DNA]</scope>
    <source>
        <strain evidence="2">AMDSBA4</strain>
    </source>
</reference>
<dbReference type="EMBL" id="PXYW01000002">
    <property type="protein sequence ID" value="PSR35289.1"/>
    <property type="molecule type" value="Genomic_DNA"/>
</dbReference>